<accession>A0A7J6FH74</accession>
<proteinExistence type="inferred from homology"/>
<evidence type="ECO:0000256" key="3">
    <source>
        <dbReference type="SAM" id="MobiDB-lite"/>
    </source>
</evidence>
<sequence>MVGEATRTSEEEEEEEEEEETLLKLISPLSSKILQNPFAHPLRDDEEAFSSTVNFKISRNITNGKDGNPSNGLLLRTFTSHAGISTSGQNINVKGGIAGFSALYIVYKGKAAFSVTPVLPTFTKLDSGLHVVDRGGCMMLKFTPAIGERKYDWEKRQLFALSPTEVGSLISLGPNDTCELFHDPSMLSSNAGQVRKSLTVKPHSTGGGYMISLTVVNNILKTKDYISVPFTTAEFAVVKAACSYALPHIMGWDRVTEKVEKVNSGRRTPDIKFDRGQLMDSEWDK</sequence>
<name>A0A7J6FH74_CANSA</name>
<dbReference type="InterPro" id="IPR009044">
    <property type="entry name" value="ssDNA-bd_transcriptional_reg"/>
</dbReference>
<dbReference type="GO" id="GO:0006355">
    <property type="term" value="P:regulation of DNA-templated transcription"/>
    <property type="evidence" value="ECO:0007669"/>
    <property type="project" value="InterPro"/>
</dbReference>
<dbReference type="Gene3D" id="2.30.31.10">
    <property type="entry name" value="Transcriptional Coactivator Pc4, Chain A"/>
    <property type="match status" value="1"/>
</dbReference>
<comment type="caution">
    <text evidence="4">The sequence shown here is derived from an EMBL/GenBank/DDBJ whole genome shotgun (WGS) entry which is preliminary data.</text>
</comment>
<dbReference type="Proteomes" id="UP000525078">
    <property type="component" value="Unassembled WGS sequence"/>
</dbReference>
<protein>
    <submittedName>
        <fullName evidence="4">Uncharacterized protein</fullName>
    </submittedName>
</protein>
<evidence type="ECO:0000256" key="2">
    <source>
        <dbReference type="ARBA" id="ARBA00022946"/>
    </source>
</evidence>
<dbReference type="SUPFAM" id="SSF54447">
    <property type="entry name" value="ssDNA-binding transcriptional regulator domain"/>
    <property type="match status" value="1"/>
</dbReference>
<dbReference type="PANTHER" id="PTHR31745:SF1">
    <property type="entry name" value="SINGLE-STRANDED DNA-BINDING PROTEIN WHY2, MITOCHONDRIAL"/>
    <property type="match status" value="1"/>
</dbReference>
<gene>
    <name evidence="4" type="ORF">F8388_022895</name>
</gene>
<dbReference type="AlphaFoldDB" id="A0A7J6FH74"/>
<dbReference type="GO" id="GO:0006952">
    <property type="term" value="P:defense response"/>
    <property type="evidence" value="ECO:0007669"/>
    <property type="project" value="InterPro"/>
</dbReference>
<comment type="similarity">
    <text evidence="1">Belongs to the Whirly family.</text>
</comment>
<dbReference type="Pfam" id="PF08536">
    <property type="entry name" value="Whirly"/>
    <property type="match status" value="1"/>
</dbReference>
<reference evidence="4 5" key="1">
    <citation type="journal article" date="2020" name="bioRxiv">
        <title>Sequence and annotation of 42 cannabis genomes reveals extensive copy number variation in cannabinoid synthesis and pathogen resistance genes.</title>
        <authorList>
            <person name="Mckernan K.J."/>
            <person name="Helbert Y."/>
            <person name="Kane L.T."/>
            <person name="Ebling H."/>
            <person name="Zhang L."/>
            <person name="Liu B."/>
            <person name="Eaton Z."/>
            <person name="Mclaughlin S."/>
            <person name="Kingan S."/>
            <person name="Baybayan P."/>
            <person name="Concepcion G."/>
            <person name="Jordan M."/>
            <person name="Riva A."/>
            <person name="Barbazuk W."/>
            <person name="Harkins T."/>
        </authorList>
    </citation>
    <scope>NUCLEOTIDE SEQUENCE [LARGE SCALE GENOMIC DNA]</scope>
    <source>
        <strain evidence="5">cv. Jamaican Lion 4</strain>
        <tissue evidence="4">Leaf</tissue>
    </source>
</reference>
<feature type="region of interest" description="Disordered" evidence="3">
    <location>
        <begin position="1"/>
        <end position="20"/>
    </location>
</feature>
<evidence type="ECO:0000313" key="4">
    <source>
        <dbReference type="EMBL" id="KAF4369239.1"/>
    </source>
</evidence>
<keyword evidence="2" id="KW-0809">Transit peptide</keyword>
<feature type="compositionally biased region" description="Acidic residues" evidence="3">
    <location>
        <begin position="10"/>
        <end position="20"/>
    </location>
</feature>
<dbReference type="GO" id="GO:0003697">
    <property type="term" value="F:single-stranded DNA binding"/>
    <property type="evidence" value="ECO:0007669"/>
    <property type="project" value="InterPro"/>
</dbReference>
<dbReference type="EMBL" id="JAATIP010000129">
    <property type="protein sequence ID" value="KAF4369239.1"/>
    <property type="molecule type" value="Genomic_DNA"/>
</dbReference>
<dbReference type="InterPro" id="IPR013742">
    <property type="entry name" value="Whirly"/>
</dbReference>
<evidence type="ECO:0000313" key="5">
    <source>
        <dbReference type="Proteomes" id="UP000525078"/>
    </source>
</evidence>
<evidence type="ECO:0000256" key="1">
    <source>
        <dbReference type="ARBA" id="ARBA00006061"/>
    </source>
</evidence>
<organism evidence="4 5">
    <name type="scientific">Cannabis sativa</name>
    <name type="common">Hemp</name>
    <name type="synonym">Marijuana</name>
    <dbReference type="NCBI Taxonomy" id="3483"/>
    <lineage>
        <taxon>Eukaryota</taxon>
        <taxon>Viridiplantae</taxon>
        <taxon>Streptophyta</taxon>
        <taxon>Embryophyta</taxon>
        <taxon>Tracheophyta</taxon>
        <taxon>Spermatophyta</taxon>
        <taxon>Magnoliopsida</taxon>
        <taxon>eudicotyledons</taxon>
        <taxon>Gunneridae</taxon>
        <taxon>Pentapetalae</taxon>
        <taxon>rosids</taxon>
        <taxon>fabids</taxon>
        <taxon>Rosales</taxon>
        <taxon>Cannabaceae</taxon>
        <taxon>Cannabis</taxon>
    </lineage>
</organism>
<dbReference type="PANTHER" id="PTHR31745">
    <property type="entry name" value="SINGLE-STRANDED DNA-BINDING PROTEIN WHY2, MITOCHONDRIAL"/>
    <property type="match status" value="1"/>
</dbReference>